<feature type="domain" description="C2H2-type" evidence="13">
    <location>
        <begin position="571"/>
        <end position="598"/>
    </location>
</feature>
<evidence type="ECO:0000256" key="7">
    <source>
        <dbReference type="ARBA" id="ARBA00023015"/>
    </source>
</evidence>
<dbReference type="Pfam" id="PF00096">
    <property type="entry name" value="zf-C2H2"/>
    <property type="match status" value="11"/>
</dbReference>
<feature type="region of interest" description="Disordered" evidence="12">
    <location>
        <begin position="1"/>
        <end position="46"/>
    </location>
</feature>
<organism evidence="15 16">
    <name type="scientific">Phyllostomus discolor</name>
    <name type="common">pale spear-nosed bat</name>
    <dbReference type="NCBI Taxonomy" id="89673"/>
    <lineage>
        <taxon>Eukaryota</taxon>
        <taxon>Metazoa</taxon>
        <taxon>Chordata</taxon>
        <taxon>Craniata</taxon>
        <taxon>Vertebrata</taxon>
        <taxon>Euteleostomi</taxon>
        <taxon>Mammalia</taxon>
        <taxon>Eutheria</taxon>
        <taxon>Laurasiatheria</taxon>
        <taxon>Chiroptera</taxon>
        <taxon>Yangochiroptera</taxon>
        <taxon>Phyllostomidae</taxon>
        <taxon>Phyllostominae</taxon>
        <taxon>Phyllostomus</taxon>
    </lineage>
</organism>
<evidence type="ECO:0000256" key="12">
    <source>
        <dbReference type="SAM" id="MobiDB-lite"/>
    </source>
</evidence>
<keyword evidence="10" id="KW-0539">Nucleus</keyword>
<keyword evidence="15" id="KW-1185">Reference proteome</keyword>
<dbReference type="InterPro" id="IPR001909">
    <property type="entry name" value="KRAB"/>
</dbReference>
<feature type="domain" description="C2H2-type" evidence="13">
    <location>
        <begin position="347"/>
        <end position="374"/>
    </location>
</feature>
<keyword evidence="4" id="KW-0677">Repeat</keyword>
<dbReference type="GO" id="GO:0008270">
    <property type="term" value="F:zinc ion binding"/>
    <property type="evidence" value="ECO:0007669"/>
    <property type="project" value="UniProtKB-KW"/>
</dbReference>
<dbReference type="FunFam" id="3.30.160.60:FF:000446">
    <property type="entry name" value="Zinc finger protein"/>
    <property type="match status" value="1"/>
</dbReference>
<dbReference type="SUPFAM" id="SSF57667">
    <property type="entry name" value="beta-beta-alpha zinc fingers"/>
    <property type="match status" value="6"/>
</dbReference>
<comment type="subcellular location">
    <subcellularLocation>
        <location evidence="1">Nucleus</location>
    </subcellularLocation>
</comment>
<feature type="domain" description="C2H2-type" evidence="13">
    <location>
        <begin position="291"/>
        <end position="318"/>
    </location>
</feature>
<dbReference type="SMART" id="SM00355">
    <property type="entry name" value="ZnF_C2H2"/>
    <property type="match status" value="11"/>
</dbReference>
<dbReference type="InterPro" id="IPR013087">
    <property type="entry name" value="Znf_C2H2_type"/>
</dbReference>
<dbReference type="PANTHER" id="PTHR24384:SF242">
    <property type="entry name" value="ZINC FINGER PROTEIN 628"/>
    <property type="match status" value="1"/>
</dbReference>
<dbReference type="InterPro" id="IPR036051">
    <property type="entry name" value="KRAB_dom_sf"/>
</dbReference>
<dbReference type="InterPro" id="IPR050752">
    <property type="entry name" value="C2H2-ZF_domain"/>
</dbReference>
<feature type="domain" description="C2H2-type" evidence="13">
    <location>
        <begin position="487"/>
        <end position="514"/>
    </location>
</feature>
<dbReference type="FunFam" id="3.30.160.60:FF:000213">
    <property type="entry name" value="Zinc finger protein 624"/>
    <property type="match status" value="1"/>
</dbReference>
<dbReference type="PROSITE" id="PS00028">
    <property type="entry name" value="ZINC_FINGER_C2H2_1"/>
    <property type="match status" value="11"/>
</dbReference>
<evidence type="ECO:0000256" key="3">
    <source>
        <dbReference type="ARBA" id="ARBA00022723"/>
    </source>
</evidence>
<evidence type="ECO:0000256" key="2">
    <source>
        <dbReference type="ARBA" id="ARBA00006991"/>
    </source>
</evidence>
<dbReference type="Proteomes" id="UP000504628">
    <property type="component" value="Chromosome 12"/>
</dbReference>
<dbReference type="KEGG" id="pdic:114510901"/>
<feature type="domain" description="C2H2-type" evidence="13">
    <location>
        <begin position="543"/>
        <end position="570"/>
    </location>
</feature>
<dbReference type="FunFam" id="3.30.160.60:FF:001684">
    <property type="entry name" value="zinc finger protein 33B-like"/>
    <property type="match status" value="1"/>
</dbReference>
<reference evidence="16" key="1">
    <citation type="submission" date="2025-08" db="UniProtKB">
        <authorList>
            <consortium name="RefSeq"/>
        </authorList>
    </citation>
    <scope>IDENTIFICATION</scope>
    <source>
        <tissue evidence="16">Muscle</tissue>
    </source>
</reference>
<dbReference type="PROSITE" id="PS50805">
    <property type="entry name" value="KRAB"/>
    <property type="match status" value="1"/>
</dbReference>
<accession>A0A6J2N034</accession>
<dbReference type="PROSITE" id="PS50157">
    <property type="entry name" value="ZINC_FINGER_C2H2_2"/>
    <property type="match status" value="11"/>
</dbReference>
<gene>
    <name evidence="16" type="primary">LOC114510901</name>
</gene>
<dbReference type="FunFam" id="3.30.160.60:FF:000358">
    <property type="entry name" value="zinc finger protein 24"/>
    <property type="match status" value="1"/>
</dbReference>
<evidence type="ECO:0000259" key="14">
    <source>
        <dbReference type="PROSITE" id="PS50805"/>
    </source>
</evidence>
<evidence type="ECO:0000256" key="8">
    <source>
        <dbReference type="ARBA" id="ARBA00023125"/>
    </source>
</evidence>
<dbReference type="GO" id="GO:0005634">
    <property type="term" value="C:nucleus"/>
    <property type="evidence" value="ECO:0007669"/>
    <property type="project" value="UniProtKB-SubCell"/>
</dbReference>
<keyword evidence="9" id="KW-0804">Transcription</keyword>
<feature type="domain" description="C2H2-type" evidence="13">
    <location>
        <begin position="515"/>
        <end position="542"/>
    </location>
</feature>
<dbReference type="AlphaFoldDB" id="A0A6J2N034"/>
<feature type="domain" description="C2H2-type" evidence="13">
    <location>
        <begin position="459"/>
        <end position="486"/>
    </location>
</feature>
<dbReference type="Gene3D" id="3.30.160.60">
    <property type="entry name" value="Classic Zinc Finger"/>
    <property type="match status" value="11"/>
</dbReference>
<evidence type="ECO:0000256" key="4">
    <source>
        <dbReference type="ARBA" id="ARBA00022737"/>
    </source>
</evidence>
<dbReference type="FunFam" id="3.30.160.60:FF:001158">
    <property type="entry name" value="zinc finger protein 22"/>
    <property type="match status" value="1"/>
</dbReference>
<dbReference type="Pfam" id="PF01352">
    <property type="entry name" value="KRAB"/>
    <property type="match status" value="1"/>
</dbReference>
<dbReference type="RefSeq" id="XP_028385214.1">
    <property type="nucleotide sequence ID" value="XM_028529413.2"/>
</dbReference>
<keyword evidence="8" id="KW-0238">DNA-binding</keyword>
<feature type="domain" description="C2H2-type" evidence="13">
    <location>
        <begin position="403"/>
        <end position="430"/>
    </location>
</feature>
<keyword evidence="3" id="KW-0479">Metal-binding</keyword>
<protein>
    <submittedName>
        <fullName evidence="16">Zinc finger protein 211-like isoform X1</fullName>
    </submittedName>
</protein>
<evidence type="ECO:0000256" key="5">
    <source>
        <dbReference type="ARBA" id="ARBA00022771"/>
    </source>
</evidence>
<dbReference type="SUPFAM" id="SSF109640">
    <property type="entry name" value="KRAB domain (Kruppel-associated box)"/>
    <property type="match status" value="1"/>
</dbReference>
<dbReference type="FunFam" id="3.30.160.60:FF:000176">
    <property type="entry name" value="zinc finger protein 70"/>
    <property type="match status" value="1"/>
</dbReference>
<dbReference type="Gene3D" id="6.10.140.140">
    <property type="match status" value="1"/>
</dbReference>
<evidence type="ECO:0000256" key="1">
    <source>
        <dbReference type="ARBA" id="ARBA00004123"/>
    </source>
</evidence>
<dbReference type="GO" id="GO:0000981">
    <property type="term" value="F:DNA-binding transcription factor activity, RNA polymerase II-specific"/>
    <property type="evidence" value="ECO:0007669"/>
    <property type="project" value="TreeGrafter"/>
</dbReference>
<comment type="similarity">
    <text evidence="2">Belongs to the krueppel C2H2-type zinc-finger protein family.</text>
</comment>
<feature type="compositionally biased region" description="Low complexity" evidence="12">
    <location>
        <begin position="27"/>
        <end position="36"/>
    </location>
</feature>
<feature type="domain" description="C2H2-type" evidence="13">
    <location>
        <begin position="375"/>
        <end position="402"/>
    </location>
</feature>
<dbReference type="GO" id="GO:0000978">
    <property type="term" value="F:RNA polymerase II cis-regulatory region sequence-specific DNA binding"/>
    <property type="evidence" value="ECO:0007669"/>
    <property type="project" value="TreeGrafter"/>
</dbReference>
<keyword evidence="5 11" id="KW-0863">Zinc-finger</keyword>
<keyword evidence="6" id="KW-0862">Zinc</keyword>
<evidence type="ECO:0000256" key="11">
    <source>
        <dbReference type="PROSITE-ProRule" id="PRU00042"/>
    </source>
</evidence>
<evidence type="ECO:0000256" key="9">
    <source>
        <dbReference type="ARBA" id="ARBA00023163"/>
    </source>
</evidence>
<feature type="domain" description="KRAB" evidence="14">
    <location>
        <begin position="67"/>
        <end position="143"/>
    </location>
</feature>
<dbReference type="FunFam" id="3.30.160.60:FF:002343">
    <property type="entry name" value="Zinc finger protein 33A"/>
    <property type="match status" value="1"/>
</dbReference>
<proteinExistence type="inferred from homology"/>
<dbReference type="InterPro" id="IPR036236">
    <property type="entry name" value="Znf_C2H2_sf"/>
</dbReference>
<feature type="domain" description="C2H2-type" evidence="13">
    <location>
        <begin position="431"/>
        <end position="458"/>
    </location>
</feature>
<feature type="domain" description="C2H2-type" evidence="13">
    <location>
        <begin position="319"/>
        <end position="346"/>
    </location>
</feature>
<evidence type="ECO:0000259" key="13">
    <source>
        <dbReference type="PROSITE" id="PS50157"/>
    </source>
</evidence>
<dbReference type="InParanoid" id="A0A6J2N034"/>
<dbReference type="GeneID" id="114510901"/>
<sequence length="599" mass="67163">MSSVEGARVPATSVEVRESDAARVSGARAGTGTPTTATPPWPAAPALLRPRSPAAAAERRRPAEDVVTFEDVTVYFSRTEWRLLDEAQRLLYLDVMLENFALISSLGCCCGAEDVEAPSEQKSKNPKAALSSQKSHPCERCGPVLRDIFLLVDQQGIQHSSTLLQCGACAKPFYFSAQSHQQQEQDTTQNGFISSVDSVSLGKSCNSHMTWNPCTSSQVGKDFTITSGHLEQQDTHTMNRANKISQSGMTCQKSGLTSTKYYDNPGECKEAFGFDDTFVEDKNVITGGQCFVCCECGKSFTNISDLHSHQRVHIPERPYECSECGKSYTWSSALRRHQRDHIGERPYECGECGKSFPISSALRNHQRVHSGERPYECSECGKSYTSSSDLHRHQRVHTGERPYECSECGKSFTRSSNLHKHHRVHTGERPYECSECGKSYTRSSALRNHHRLHTGERPYECGECGKSFTISSVLRNHQRVHTGERPYECSECGKSFTWSSALFNHQRVHTGERPYECSDCSKSFPSSSLLRYHQRVHSGERPYECGECGKSFSSNFALRCHQRVHTGEKPYECSECKKCFRQSSALFQHYRVHSAEKPV</sequence>
<evidence type="ECO:0000256" key="6">
    <source>
        <dbReference type="ARBA" id="ARBA00022833"/>
    </source>
</evidence>
<dbReference type="CDD" id="cd07765">
    <property type="entry name" value="KRAB_A-box"/>
    <property type="match status" value="1"/>
</dbReference>
<evidence type="ECO:0000313" key="15">
    <source>
        <dbReference type="Proteomes" id="UP000504628"/>
    </source>
</evidence>
<dbReference type="SMART" id="SM00349">
    <property type="entry name" value="KRAB"/>
    <property type="match status" value="1"/>
</dbReference>
<keyword evidence="7" id="KW-0805">Transcription regulation</keyword>
<evidence type="ECO:0000313" key="16">
    <source>
        <dbReference type="RefSeq" id="XP_028385214.1"/>
    </source>
</evidence>
<dbReference type="FunFam" id="3.30.160.60:FF:001437">
    <property type="entry name" value="Zinc finger protein 594"/>
    <property type="match status" value="4"/>
</dbReference>
<dbReference type="PANTHER" id="PTHR24384">
    <property type="entry name" value="FINGER PUTATIVE TRANSCRIPTION FACTOR FAMILY-RELATED"/>
    <property type="match status" value="1"/>
</dbReference>
<evidence type="ECO:0000256" key="10">
    <source>
        <dbReference type="ARBA" id="ARBA00023242"/>
    </source>
</evidence>
<name>A0A6J2N034_9CHIR</name>